<dbReference type="EMBL" id="CAJOBO010003922">
    <property type="protein sequence ID" value="CAF4506969.1"/>
    <property type="molecule type" value="Genomic_DNA"/>
</dbReference>
<accession>A0A817YDJ7</accession>
<protein>
    <submittedName>
        <fullName evidence="3">Uncharacterized protein</fullName>
    </submittedName>
</protein>
<name>A0A817YDJ7_9BILA</name>
<dbReference type="EMBL" id="CAJNXB010001712">
    <property type="protein sequence ID" value="CAF3189669.1"/>
    <property type="molecule type" value="Genomic_DNA"/>
</dbReference>
<dbReference type="Proteomes" id="UP000663873">
    <property type="component" value="Unassembled WGS sequence"/>
</dbReference>
<dbReference type="Proteomes" id="UP000663862">
    <property type="component" value="Unassembled WGS sequence"/>
</dbReference>
<evidence type="ECO:0000313" key="10">
    <source>
        <dbReference type="Proteomes" id="UP000663833"/>
    </source>
</evidence>
<evidence type="ECO:0000256" key="1">
    <source>
        <dbReference type="SAM" id="MobiDB-lite"/>
    </source>
</evidence>
<dbReference type="Proteomes" id="UP000663872">
    <property type="component" value="Unassembled WGS sequence"/>
</dbReference>
<dbReference type="OrthoDB" id="10533389at2759"/>
<dbReference type="EMBL" id="CAJOBQ010002618">
    <property type="protein sequence ID" value="CAF4570370.1"/>
    <property type="molecule type" value="Genomic_DNA"/>
</dbReference>
<dbReference type="EMBL" id="CAJNYU010003099">
    <property type="protein sequence ID" value="CAF3636293.1"/>
    <property type="molecule type" value="Genomic_DNA"/>
</dbReference>
<feature type="region of interest" description="Disordered" evidence="1">
    <location>
        <begin position="57"/>
        <end position="78"/>
    </location>
</feature>
<dbReference type="EMBL" id="CAJOBP010003815">
    <property type="protein sequence ID" value="CAF4419681.1"/>
    <property type="molecule type" value="Genomic_DNA"/>
</dbReference>
<dbReference type="Proteomes" id="UP000663825">
    <property type="component" value="Unassembled WGS sequence"/>
</dbReference>
<dbReference type="Proteomes" id="UP000663833">
    <property type="component" value="Unassembled WGS sequence"/>
</dbReference>
<dbReference type="Proteomes" id="UP000663851">
    <property type="component" value="Unassembled WGS sequence"/>
</dbReference>
<proteinExistence type="predicted"/>
<keyword evidence="11" id="KW-1185">Reference proteome</keyword>
<comment type="caution">
    <text evidence="3">The sequence shown here is derived from an EMBL/GenBank/DDBJ whole genome shotgun (WGS) entry which is preliminary data.</text>
</comment>
<evidence type="ECO:0000313" key="8">
    <source>
        <dbReference type="EMBL" id="CAF4570370.1"/>
    </source>
</evidence>
<evidence type="ECO:0000313" key="3">
    <source>
        <dbReference type="EMBL" id="CAF3377461.1"/>
    </source>
</evidence>
<organism evidence="3 10">
    <name type="scientific">Rotaria socialis</name>
    <dbReference type="NCBI Taxonomy" id="392032"/>
    <lineage>
        <taxon>Eukaryota</taxon>
        <taxon>Metazoa</taxon>
        <taxon>Spiralia</taxon>
        <taxon>Gnathifera</taxon>
        <taxon>Rotifera</taxon>
        <taxon>Eurotatoria</taxon>
        <taxon>Bdelloidea</taxon>
        <taxon>Philodinida</taxon>
        <taxon>Philodinidae</taxon>
        <taxon>Rotaria</taxon>
    </lineage>
</organism>
<evidence type="ECO:0000313" key="7">
    <source>
        <dbReference type="EMBL" id="CAF4506969.1"/>
    </source>
</evidence>
<dbReference type="AlphaFoldDB" id="A0A817YDJ7"/>
<dbReference type="EMBL" id="CAJNYT010004660">
    <property type="protein sequence ID" value="CAF3679097.1"/>
    <property type="molecule type" value="Genomic_DNA"/>
</dbReference>
<reference evidence="3" key="1">
    <citation type="submission" date="2021-02" db="EMBL/GenBank/DDBJ databases">
        <authorList>
            <person name="Nowell W R."/>
        </authorList>
    </citation>
    <scope>NUCLEOTIDE SEQUENCE</scope>
</reference>
<evidence type="ECO:0000313" key="2">
    <source>
        <dbReference type="EMBL" id="CAF3189669.1"/>
    </source>
</evidence>
<evidence type="ECO:0000313" key="6">
    <source>
        <dbReference type="EMBL" id="CAF4419681.1"/>
    </source>
</evidence>
<dbReference type="EMBL" id="CAJOBR010004648">
    <property type="protein sequence ID" value="CAF4789899.1"/>
    <property type="molecule type" value="Genomic_DNA"/>
</dbReference>
<evidence type="ECO:0000313" key="5">
    <source>
        <dbReference type="EMBL" id="CAF3679097.1"/>
    </source>
</evidence>
<dbReference type="Proteomes" id="UP000663869">
    <property type="component" value="Unassembled WGS sequence"/>
</dbReference>
<sequence length="96" mass="10994">MNASSIVALDIIPDPENNQVFIFQQQSAENDISDVADVQVVDIDEDELEIELGLDFNDYYDADDDEEEEDYEEDYEDEDEIVQQLQTLDINQCPAA</sequence>
<evidence type="ECO:0000313" key="9">
    <source>
        <dbReference type="EMBL" id="CAF4789899.1"/>
    </source>
</evidence>
<gene>
    <name evidence="4" type="ORF">FME351_LOCUS23712</name>
    <name evidence="5" type="ORF">GRG538_LOCUS26895</name>
    <name evidence="7" type="ORF">HFQ381_LOCUS28197</name>
    <name evidence="3" type="ORF">LUA448_LOCUS15445</name>
    <name evidence="9" type="ORF">QYT958_LOCUS23219</name>
    <name evidence="2" type="ORF">TIS948_LOCUS11871</name>
    <name evidence="8" type="ORF">TSG867_LOCUS25915</name>
    <name evidence="6" type="ORF">UJA718_LOCUS20471</name>
</gene>
<evidence type="ECO:0000313" key="4">
    <source>
        <dbReference type="EMBL" id="CAF3636293.1"/>
    </source>
</evidence>
<evidence type="ECO:0000313" key="11">
    <source>
        <dbReference type="Proteomes" id="UP000663873"/>
    </source>
</evidence>
<dbReference type="EMBL" id="CAJNYD010001876">
    <property type="protein sequence ID" value="CAF3377461.1"/>
    <property type="molecule type" value="Genomic_DNA"/>
</dbReference>
<dbReference type="Proteomes" id="UP000663848">
    <property type="component" value="Unassembled WGS sequence"/>
</dbReference>